<organism evidence="1 2">
    <name type="scientific">Fusarium decemcellulare</name>
    <dbReference type="NCBI Taxonomy" id="57161"/>
    <lineage>
        <taxon>Eukaryota</taxon>
        <taxon>Fungi</taxon>
        <taxon>Dikarya</taxon>
        <taxon>Ascomycota</taxon>
        <taxon>Pezizomycotina</taxon>
        <taxon>Sordariomycetes</taxon>
        <taxon>Hypocreomycetidae</taxon>
        <taxon>Hypocreales</taxon>
        <taxon>Nectriaceae</taxon>
        <taxon>Fusarium</taxon>
        <taxon>Fusarium decemcellulare species complex</taxon>
    </lineage>
</organism>
<sequence>MRQERNEQFSTHFQRSMQQLVEDPMKLQGVTYTDAVIKETLRLFPVGFGVRRDPRGLALNYDGQDFPIDNDLTVFLNCRDLHYDERFFAIPTSFEPDRWLDDKIPRSYFRAFGRGARSCLGQNLRQHELKIILLMTMRDYTFECPTLVPNTKPRTLHTDLDTVCGDVIFQELGIDARPRGKMMMVVKKRVHKRRRKHNRHQLHRERSPEPKGRHRRHHASRRDLSDAPSDESDSDDGYDIDLNEGLSNPDIDHYEGRDVASPSNPEGRLTASLPSPRSPSQGVPLTSLKHASAHPDGDCAKDCRDGSPSLHDTLDSDLDDTASDSDEHRVGDYSDTPPSSLETSRHEEDEGNTHGSRSYDSDGDQEVNVCPTATRLHKDAHVDLGDTCFKSHESEEDPGMNLGDGSIGATSENEGELDDSLGQDEGYASVSRETTPEKLERASTITSVVPASSQEDVSGPGGFKAELTASNSSPGTEIPALQPQSSSLAKPPIDFSPGSIVRRKSWRKFRGRWRFDYHPHLITQNVLDDNGKTAVMACLCTSRPKLDLFTEQYKEQKKKHYCYLGGIEEGNFETDNTPRPTEAELDIEGPPMPIQTYIELEEGGPFDLGDFKSFGDQPRRLTLTSREKFFNLYTPALHGCKKSPPGSVPAAQPEILM</sequence>
<gene>
    <name evidence="1" type="ORF">NM208_g5489</name>
</gene>
<keyword evidence="2" id="KW-1185">Reference proteome</keyword>
<comment type="caution">
    <text evidence="1">The sequence shown here is derived from an EMBL/GenBank/DDBJ whole genome shotgun (WGS) entry which is preliminary data.</text>
</comment>
<evidence type="ECO:0000313" key="2">
    <source>
        <dbReference type="Proteomes" id="UP001148629"/>
    </source>
</evidence>
<proteinExistence type="predicted"/>
<accession>A0ACC1SH08</accession>
<name>A0ACC1SH08_9HYPO</name>
<dbReference type="Proteomes" id="UP001148629">
    <property type="component" value="Unassembled WGS sequence"/>
</dbReference>
<protein>
    <submittedName>
        <fullName evidence="1">Uncharacterized protein</fullName>
    </submittedName>
</protein>
<evidence type="ECO:0000313" key="1">
    <source>
        <dbReference type="EMBL" id="KAJ3539435.1"/>
    </source>
</evidence>
<dbReference type="EMBL" id="JANRMS010000461">
    <property type="protein sequence ID" value="KAJ3539435.1"/>
    <property type="molecule type" value="Genomic_DNA"/>
</dbReference>
<reference evidence="1" key="1">
    <citation type="submission" date="2022-08" db="EMBL/GenBank/DDBJ databases">
        <title>Genome Sequence of Fusarium decemcellulare.</title>
        <authorList>
            <person name="Buettner E."/>
        </authorList>
    </citation>
    <scope>NUCLEOTIDE SEQUENCE</scope>
    <source>
        <strain evidence="1">Babe19</strain>
    </source>
</reference>